<gene>
    <name evidence="2" type="ORF">Q3982_02160</name>
</gene>
<feature type="transmembrane region" description="Helical" evidence="1">
    <location>
        <begin position="169"/>
        <end position="184"/>
    </location>
</feature>
<dbReference type="EMBL" id="JAUMVS010000019">
    <property type="protein sequence ID" value="MDO4841464.1"/>
    <property type="molecule type" value="Genomic_DNA"/>
</dbReference>
<name>A0AA43RGL6_9ACTN</name>
<feature type="transmembrane region" description="Helical" evidence="1">
    <location>
        <begin position="94"/>
        <end position="114"/>
    </location>
</feature>
<evidence type="ECO:0000313" key="2">
    <source>
        <dbReference type="EMBL" id="MDO4841464.1"/>
    </source>
</evidence>
<feature type="transmembrane region" description="Helical" evidence="1">
    <location>
        <begin position="191"/>
        <end position="213"/>
    </location>
</feature>
<comment type="caution">
    <text evidence="2">The sequence shown here is derived from an EMBL/GenBank/DDBJ whole genome shotgun (WGS) entry which is preliminary data.</text>
</comment>
<keyword evidence="1" id="KW-0472">Membrane</keyword>
<organism evidence="2 3">
    <name type="scientific">Phoenicibacter congonensis</name>
    <dbReference type="NCBI Taxonomy" id="1944646"/>
    <lineage>
        <taxon>Bacteria</taxon>
        <taxon>Bacillati</taxon>
        <taxon>Actinomycetota</taxon>
        <taxon>Coriobacteriia</taxon>
        <taxon>Eggerthellales</taxon>
        <taxon>Eggerthellaceae</taxon>
        <taxon>Phoenicibacter</taxon>
    </lineage>
</organism>
<keyword evidence="3" id="KW-1185">Reference proteome</keyword>
<feature type="transmembrane region" description="Helical" evidence="1">
    <location>
        <begin position="384"/>
        <end position="403"/>
    </location>
</feature>
<proteinExistence type="predicted"/>
<reference evidence="2" key="1">
    <citation type="submission" date="2023-07" db="EMBL/GenBank/DDBJ databases">
        <title>Between Cages and Wild: Unraveling the Impact of Captivity on Animal Microbiomes and Antimicrobial Resistance.</title>
        <authorList>
            <person name="Schmartz G.P."/>
            <person name="Rehner J."/>
            <person name="Schuff M.J."/>
            <person name="Becker S.L."/>
            <person name="Kravczyk M."/>
            <person name="Gurevich A."/>
            <person name="Francke R."/>
            <person name="Mueller R."/>
            <person name="Keller V."/>
            <person name="Keller A."/>
        </authorList>
    </citation>
    <scope>NUCLEOTIDE SEQUENCE</scope>
    <source>
        <strain evidence="2">S12M_St_49</strain>
    </source>
</reference>
<dbReference type="InterPro" id="IPR046062">
    <property type="entry name" value="DUF6020"/>
</dbReference>
<protein>
    <submittedName>
        <fullName evidence="2">DUF6020 family protein</fullName>
    </submittedName>
</protein>
<evidence type="ECO:0000256" key="1">
    <source>
        <dbReference type="SAM" id="Phobius"/>
    </source>
</evidence>
<dbReference type="Pfam" id="PF19484">
    <property type="entry name" value="DUF6020"/>
    <property type="match status" value="1"/>
</dbReference>
<evidence type="ECO:0000313" key="3">
    <source>
        <dbReference type="Proteomes" id="UP001168575"/>
    </source>
</evidence>
<sequence length="466" mass="52869">MAIPQLIIFIVMFPGMYGYDAGSHVLQYINDVAPLRTQYSVIYSVFLGIAVTIGQNLGSVTATFAVAMLIQATISVAILYRCTIFLGCETRSKAMWICTLAFFALFPFGLILRVSSAQDVLFGAFFLASIIEIYKLNKKVSACERLKWAETIPFIVFSVLYMLMRNNGLYALIVAIVLSLPLIIKKRGWKMLLVLILPCVVFYIINGPVYSALGVQGSKFTIREMSSIPSQQLARAIETNRDEITDEEMLVYIQAYGTEAYGYKADDTSWYWDQSEISDVAKERLNQNYVKNDPVSYAKLWIGVGLKCPKAYVEAFLMNSLGFWYPAKNYPDSRMYHPYIEYNTTSGTQWNPKYVDIPRSSLFPQVDEVISQWNYSGDWSRNPLSFVLKSGTYFLLFLACWICSKYTKRNDLSMMFALCAGLIVTYFLSPVCLFRYVYPLVITGRCSFSHSSRTNIKTESLGSSLL</sequence>
<keyword evidence="1" id="KW-0812">Transmembrane</keyword>
<feature type="transmembrane region" description="Helical" evidence="1">
    <location>
        <begin position="415"/>
        <end position="438"/>
    </location>
</feature>
<feature type="transmembrane region" description="Helical" evidence="1">
    <location>
        <begin position="41"/>
        <end position="58"/>
    </location>
</feature>
<feature type="transmembrane region" description="Helical" evidence="1">
    <location>
        <begin position="6"/>
        <end position="29"/>
    </location>
</feature>
<dbReference type="Proteomes" id="UP001168575">
    <property type="component" value="Unassembled WGS sequence"/>
</dbReference>
<dbReference type="AlphaFoldDB" id="A0AA43RGL6"/>
<accession>A0AA43RGL6</accession>
<keyword evidence="1" id="KW-1133">Transmembrane helix</keyword>
<feature type="transmembrane region" description="Helical" evidence="1">
    <location>
        <begin position="64"/>
        <end position="82"/>
    </location>
</feature>